<proteinExistence type="predicted"/>
<dbReference type="EMBL" id="BPVZ01000012">
    <property type="protein sequence ID" value="GKU98201.1"/>
    <property type="molecule type" value="Genomic_DNA"/>
</dbReference>
<protein>
    <submittedName>
        <fullName evidence="1">Uncharacterized protein</fullName>
    </submittedName>
</protein>
<gene>
    <name evidence="1" type="ORF">SLEP1_g11234</name>
</gene>
<organism evidence="1 2">
    <name type="scientific">Rubroshorea leprosula</name>
    <dbReference type="NCBI Taxonomy" id="152421"/>
    <lineage>
        <taxon>Eukaryota</taxon>
        <taxon>Viridiplantae</taxon>
        <taxon>Streptophyta</taxon>
        <taxon>Embryophyta</taxon>
        <taxon>Tracheophyta</taxon>
        <taxon>Spermatophyta</taxon>
        <taxon>Magnoliopsida</taxon>
        <taxon>eudicotyledons</taxon>
        <taxon>Gunneridae</taxon>
        <taxon>Pentapetalae</taxon>
        <taxon>rosids</taxon>
        <taxon>malvids</taxon>
        <taxon>Malvales</taxon>
        <taxon>Dipterocarpaceae</taxon>
        <taxon>Rubroshorea</taxon>
    </lineage>
</organism>
<accession>A0AAV5IF63</accession>
<name>A0AAV5IF63_9ROSI</name>
<keyword evidence="2" id="KW-1185">Reference proteome</keyword>
<dbReference type="Proteomes" id="UP001054252">
    <property type="component" value="Unassembled WGS sequence"/>
</dbReference>
<evidence type="ECO:0000313" key="2">
    <source>
        <dbReference type="Proteomes" id="UP001054252"/>
    </source>
</evidence>
<comment type="caution">
    <text evidence="1">The sequence shown here is derived from an EMBL/GenBank/DDBJ whole genome shotgun (WGS) entry which is preliminary data.</text>
</comment>
<evidence type="ECO:0000313" key="1">
    <source>
        <dbReference type="EMBL" id="GKU98201.1"/>
    </source>
</evidence>
<sequence length="71" mass="7954">MERKHSLVESIDISLSSFHLLLKLKELVVYEGICIFMRYPKPRKSNAIVISGGCKLNVLESLTTVPVHLAS</sequence>
<reference evidence="1 2" key="1">
    <citation type="journal article" date="2021" name="Commun. Biol.">
        <title>The genome of Shorea leprosula (Dipterocarpaceae) highlights the ecological relevance of drought in aseasonal tropical rainforests.</title>
        <authorList>
            <person name="Ng K.K.S."/>
            <person name="Kobayashi M.J."/>
            <person name="Fawcett J.A."/>
            <person name="Hatakeyama M."/>
            <person name="Paape T."/>
            <person name="Ng C.H."/>
            <person name="Ang C.C."/>
            <person name="Tnah L.H."/>
            <person name="Lee C.T."/>
            <person name="Nishiyama T."/>
            <person name="Sese J."/>
            <person name="O'Brien M.J."/>
            <person name="Copetti D."/>
            <person name="Mohd Noor M.I."/>
            <person name="Ong R.C."/>
            <person name="Putra M."/>
            <person name="Sireger I.Z."/>
            <person name="Indrioko S."/>
            <person name="Kosugi Y."/>
            <person name="Izuno A."/>
            <person name="Isagi Y."/>
            <person name="Lee S.L."/>
            <person name="Shimizu K.K."/>
        </authorList>
    </citation>
    <scope>NUCLEOTIDE SEQUENCE [LARGE SCALE GENOMIC DNA]</scope>
    <source>
        <strain evidence="1">214</strain>
    </source>
</reference>
<dbReference type="AlphaFoldDB" id="A0AAV5IF63"/>